<dbReference type="Pfam" id="PF01408">
    <property type="entry name" value="GFO_IDH_MocA"/>
    <property type="match status" value="1"/>
</dbReference>
<dbReference type="PANTHER" id="PTHR43708:SF7">
    <property type="entry name" value="OXIDOREDUCTASE"/>
    <property type="match status" value="1"/>
</dbReference>
<dbReference type="STRING" id="1514105.AOC36_07500"/>
<dbReference type="InterPro" id="IPR036291">
    <property type="entry name" value="NAD(P)-bd_dom_sf"/>
</dbReference>
<comment type="similarity">
    <text evidence="1">Belongs to the Gfo/Idh/MocA family.</text>
</comment>
<feature type="domain" description="Gfo/Idh/MocA-like oxidoreductase C-terminal" evidence="3">
    <location>
        <begin position="134"/>
        <end position="336"/>
    </location>
</feature>
<dbReference type="EMBL" id="CP013213">
    <property type="protein sequence ID" value="AMC93834.1"/>
    <property type="molecule type" value="Genomic_DNA"/>
</dbReference>
<evidence type="ECO:0000313" key="5">
    <source>
        <dbReference type="Proteomes" id="UP000063781"/>
    </source>
</evidence>
<dbReference type="InterPro" id="IPR000683">
    <property type="entry name" value="Gfo/Idh/MocA-like_OxRdtase_N"/>
</dbReference>
<dbReference type="GO" id="GO:0000166">
    <property type="term" value="F:nucleotide binding"/>
    <property type="evidence" value="ECO:0007669"/>
    <property type="project" value="InterPro"/>
</dbReference>
<dbReference type="OrthoDB" id="9815825at2"/>
<dbReference type="Gene3D" id="3.40.50.720">
    <property type="entry name" value="NAD(P)-binding Rossmann-like Domain"/>
    <property type="match status" value="1"/>
</dbReference>
<evidence type="ECO:0000313" key="4">
    <source>
        <dbReference type="EMBL" id="AMC93834.1"/>
    </source>
</evidence>
<name>A0A0X8H0H4_9FIRM</name>
<dbReference type="InterPro" id="IPR051317">
    <property type="entry name" value="Gfo/Idh/MocA_oxidoreduct"/>
</dbReference>
<dbReference type="Gene3D" id="3.30.360.10">
    <property type="entry name" value="Dihydrodipicolinate Reductase, domain 2"/>
    <property type="match status" value="1"/>
</dbReference>
<dbReference type="KEGG" id="erl:AOC36_07500"/>
<keyword evidence="5" id="KW-1185">Reference proteome</keyword>
<evidence type="ECO:0000259" key="3">
    <source>
        <dbReference type="Pfam" id="PF02894"/>
    </source>
</evidence>
<dbReference type="SUPFAM" id="SSF55347">
    <property type="entry name" value="Glyceraldehyde-3-phosphate dehydrogenase-like, C-terminal domain"/>
    <property type="match status" value="1"/>
</dbReference>
<sequence>MLTLAFIGNGKSTNRYHLPYVLTRKDTLCVKTIYNHQIKSFKWDKIEGVHYTDNLDNVLNDPEIDAVIVCTRHDLHYEYAMKVLASKKHCMVEKPFMETLEQAKEAFEYAHQQGVILQAYQNRRFDSDFLTVQKVIESGVLGDVYELAMHFDYYRPEIPESVQSFEPSGSILYGHGSHTIDQVLSYFGDPQTIHYDVKQLLGPGRMSDYFDLDLNYKNLKVSVRSSYYRAKQRPSFEVYGTQGTFIKETKDRQEEHLKLFYMPGESGFGVDDVQHYGTLTYYDENGIYHEEKVISEVGDYACVYDDFRDAILLNKPQTITPHQTLLQMKILEEGMKRIQ</sequence>
<dbReference type="PANTHER" id="PTHR43708">
    <property type="entry name" value="CONSERVED EXPRESSED OXIDOREDUCTASE (EUROFUNG)"/>
    <property type="match status" value="1"/>
</dbReference>
<reference evidence="4 5" key="1">
    <citation type="submission" date="2015-10" db="EMBL/GenBank/DDBJ databases">
        <title>Erysipelothrix larvae sp. LV19 isolated from the larval gut of the rhinoceros beetle, Trypoxylus dichotomus.</title>
        <authorList>
            <person name="Lim S."/>
            <person name="Kim B.-C."/>
        </authorList>
    </citation>
    <scope>NUCLEOTIDE SEQUENCE [LARGE SCALE GENOMIC DNA]</scope>
    <source>
        <strain evidence="4 5">LV19</strain>
    </source>
</reference>
<dbReference type="Proteomes" id="UP000063781">
    <property type="component" value="Chromosome"/>
</dbReference>
<proteinExistence type="inferred from homology"/>
<dbReference type="SUPFAM" id="SSF51735">
    <property type="entry name" value="NAD(P)-binding Rossmann-fold domains"/>
    <property type="match status" value="1"/>
</dbReference>
<protein>
    <submittedName>
        <fullName evidence="4">NAD(P)-dependent oxidoreductase</fullName>
    </submittedName>
</protein>
<dbReference type="AlphaFoldDB" id="A0A0X8H0H4"/>
<gene>
    <name evidence="4" type="ORF">AOC36_07500</name>
</gene>
<organism evidence="4 5">
    <name type="scientific">Erysipelothrix larvae</name>
    <dbReference type="NCBI Taxonomy" id="1514105"/>
    <lineage>
        <taxon>Bacteria</taxon>
        <taxon>Bacillati</taxon>
        <taxon>Bacillota</taxon>
        <taxon>Erysipelotrichia</taxon>
        <taxon>Erysipelotrichales</taxon>
        <taxon>Erysipelotrichaceae</taxon>
        <taxon>Erysipelothrix</taxon>
    </lineage>
</organism>
<dbReference type="Pfam" id="PF02894">
    <property type="entry name" value="GFO_IDH_MocA_C"/>
    <property type="match status" value="1"/>
</dbReference>
<accession>A0A0X8H0H4</accession>
<evidence type="ECO:0000259" key="2">
    <source>
        <dbReference type="Pfam" id="PF01408"/>
    </source>
</evidence>
<evidence type="ECO:0000256" key="1">
    <source>
        <dbReference type="ARBA" id="ARBA00010928"/>
    </source>
</evidence>
<feature type="domain" description="Gfo/Idh/MocA-like oxidoreductase N-terminal" evidence="2">
    <location>
        <begin position="4"/>
        <end position="119"/>
    </location>
</feature>
<dbReference type="InterPro" id="IPR004104">
    <property type="entry name" value="Gfo/Idh/MocA-like_OxRdtase_C"/>
</dbReference>
<dbReference type="RefSeq" id="WP_067632988.1">
    <property type="nucleotide sequence ID" value="NZ_CP013213.1"/>
</dbReference>